<feature type="region of interest" description="Disordered" evidence="1">
    <location>
        <begin position="330"/>
        <end position="349"/>
    </location>
</feature>
<keyword evidence="2" id="KW-0472">Membrane</keyword>
<evidence type="ECO:0000256" key="2">
    <source>
        <dbReference type="SAM" id="Phobius"/>
    </source>
</evidence>
<protein>
    <submittedName>
        <fullName evidence="3">Uncharacterized protein</fullName>
    </submittedName>
</protein>
<evidence type="ECO:0000313" key="3">
    <source>
        <dbReference type="EMBL" id="KAK2597912.1"/>
    </source>
</evidence>
<feature type="compositionally biased region" description="Polar residues" evidence="1">
    <location>
        <begin position="67"/>
        <end position="85"/>
    </location>
</feature>
<keyword evidence="2" id="KW-0812">Transmembrane</keyword>
<keyword evidence="2" id="KW-1133">Transmembrane helix</keyword>
<reference evidence="3" key="1">
    <citation type="submission" date="2023-06" db="EMBL/GenBank/DDBJ databases">
        <authorList>
            <person name="Noh H."/>
        </authorList>
    </citation>
    <scope>NUCLEOTIDE SEQUENCE</scope>
    <source>
        <strain evidence="3">DUCC20226</strain>
    </source>
</reference>
<feature type="region of interest" description="Disordered" evidence="1">
    <location>
        <begin position="302"/>
        <end position="325"/>
    </location>
</feature>
<organism evidence="3 4">
    <name type="scientific">Phomopsis amygdali</name>
    <name type="common">Fusicoccum amygdali</name>
    <dbReference type="NCBI Taxonomy" id="1214568"/>
    <lineage>
        <taxon>Eukaryota</taxon>
        <taxon>Fungi</taxon>
        <taxon>Dikarya</taxon>
        <taxon>Ascomycota</taxon>
        <taxon>Pezizomycotina</taxon>
        <taxon>Sordariomycetes</taxon>
        <taxon>Sordariomycetidae</taxon>
        <taxon>Diaporthales</taxon>
        <taxon>Diaporthaceae</taxon>
        <taxon>Diaporthe</taxon>
    </lineage>
</organism>
<feature type="region of interest" description="Disordered" evidence="1">
    <location>
        <begin position="63"/>
        <end position="87"/>
    </location>
</feature>
<dbReference type="Proteomes" id="UP001265746">
    <property type="component" value="Unassembled WGS sequence"/>
</dbReference>
<feature type="compositionally biased region" description="Polar residues" evidence="1">
    <location>
        <begin position="41"/>
        <end position="50"/>
    </location>
</feature>
<comment type="caution">
    <text evidence="3">The sequence shown here is derived from an EMBL/GenBank/DDBJ whole genome shotgun (WGS) entry which is preliminary data.</text>
</comment>
<dbReference type="AlphaFoldDB" id="A0AAD9VXF7"/>
<feature type="compositionally biased region" description="Low complexity" evidence="1">
    <location>
        <begin position="308"/>
        <end position="317"/>
    </location>
</feature>
<feature type="transmembrane region" description="Helical" evidence="2">
    <location>
        <begin position="91"/>
        <end position="111"/>
    </location>
</feature>
<accession>A0AAD9VXF7</accession>
<dbReference type="EMBL" id="JAUJFL010000009">
    <property type="protein sequence ID" value="KAK2597912.1"/>
    <property type="molecule type" value="Genomic_DNA"/>
</dbReference>
<evidence type="ECO:0000256" key="1">
    <source>
        <dbReference type="SAM" id="MobiDB-lite"/>
    </source>
</evidence>
<evidence type="ECO:0000313" key="4">
    <source>
        <dbReference type="Proteomes" id="UP001265746"/>
    </source>
</evidence>
<proteinExistence type="predicted"/>
<gene>
    <name evidence="3" type="ORF">N8I77_012664</name>
</gene>
<feature type="compositionally biased region" description="Low complexity" evidence="1">
    <location>
        <begin position="1"/>
        <end position="12"/>
    </location>
</feature>
<feature type="compositionally biased region" description="Low complexity" evidence="1">
    <location>
        <begin position="253"/>
        <end position="262"/>
    </location>
</feature>
<name>A0AAD9VXF7_PHOAM</name>
<feature type="region of interest" description="Disordered" evidence="1">
    <location>
        <begin position="245"/>
        <end position="287"/>
    </location>
</feature>
<feature type="region of interest" description="Disordered" evidence="1">
    <location>
        <begin position="1"/>
        <end position="50"/>
    </location>
</feature>
<sequence length="384" mass="40649">MAMSMPTPTMSPLGLAKDGAAASAATETPSLIPQLRRGARSNASALSGPSTTIRETTTVYILPGLPTDTSTPSSYADSDSFSGPSAGQRGGIAGGTVGAFVIAALLTVACYRRARRRMRRREGFLSLSDSSSMSEAAERGAVNHDDGDLFGLAITTTPSAVGSASDEPPTPDTALLGSAQGDHTSERVPIFFQPTRGTVGRYPGLPATPRPSIRRSDYLNPVVREATLIPLPLRTRRPALTRSFSEPWQMGFRSSARRSAAATNDQAPQQQQQQNRASSGARGKSMTSSVYSSEAAFTFTNSGTFGPRTSRVSRVTRASGTTDASGLRASTLANFPKPPPYTFSRGDGRGLGTTWRESFVFSPPEDEVLLAFPKLARQMEGQAF</sequence>
<keyword evidence="4" id="KW-1185">Reference proteome</keyword>
<feature type="region of interest" description="Disordered" evidence="1">
    <location>
        <begin position="159"/>
        <end position="187"/>
    </location>
</feature>